<evidence type="ECO:0000313" key="2">
    <source>
        <dbReference type="Proteomes" id="UP001066276"/>
    </source>
</evidence>
<organism evidence="1 2">
    <name type="scientific">Pleurodeles waltl</name>
    <name type="common">Iberian ribbed newt</name>
    <dbReference type="NCBI Taxonomy" id="8319"/>
    <lineage>
        <taxon>Eukaryota</taxon>
        <taxon>Metazoa</taxon>
        <taxon>Chordata</taxon>
        <taxon>Craniata</taxon>
        <taxon>Vertebrata</taxon>
        <taxon>Euteleostomi</taxon>
        <taxon>Amphibia</taxon>
        <taxon>Batrachia</taxon>
        <taxon>Caudata</taxon>
        <taxon>Salamandroidea</taxon>
        <taxon>Salamandridae</taxon>
        <taxon>Pleurodelinae</taxon>
        <taxon>Pleurodeles</taxon>
    </lineage>
</organism>
<dbReference type="AlphaFoldDB" id="A0AAV7L357"/>
<gene>
    <name evidence="1" type="ORF">NDU88_005026</name>
</gene>
<accession>A0AAV7L357</accession>
<sequence length="267" mass="30725">MEMLLPVLAGRCSWKLHVDLLAASRGRGHLERLRAGRHVASIDVGVHASLNSRINTDLGSISAVKKTLYARFTKLLENLNKLYVVPCMEMLLPVWAGRCSWKLHVDLLAASRGRGHLERLRAGRHVVPRMEMLLPVLAGRCSWKLHVDLLTPSRGLGHLERLRAGRHVEWEKEKQEGGNVGEKEEQWRRRKKEEIERETRWRERVVPRMEMLLPVLAGRCSWKLHVDLLAASRGRGHLERLRAGRHVVGKALDDPLKEFPFENMFRD</sequence>
<comment type="caution">
    <text evidence="1">The sequence shown here is derived from an EMBL/GenBank/DDBJ whole genome shotgun (WGS) entry which is preliminary data.</text>
</comment>
<dbReference type="Proteomes" id="UP001066276">
    <property type="component" value="Chromosome 12"/>
</dbReference>
<keyword evidence="2" id="KW-1185">Reference proteome</keyword>
<reference evidence="1" key="1">
    <citation type="journal article" date="2022" name="bioRxiv">
        <title>Sequencing and chromosome-scale assembly of the giantPleurodeles waltlgenome.</title>
        <authorList>
            <person name="Brown T."/>
            <person name="Elewa A."/>
            <person name="Iarovenko S."/>
            <person name="Subramanian E."/>
            <person name="Araus A.J."/>
            <person name="Petzold A."/>
            <person name="Susuki M."/>
            <person name="Suzuki K.-i.T."/>
            <person name="Hayashi T."/>
            <person name="Toyoda A."/>
            <person name="Oliveira C."/>
            <person name="Osipova E."/>
            <person name="Leigh N.D."/>
            <person name="Simon A."/>
            <person name="Yun M.H."/>
        </authorList>
    </citation>
    <scope>NUCLEOTIDE SEQUENCE</scope>
    <source>
        <strain evidence="1">20211129_DDA</strain>
        <tissue evidence="1">Liver</tissue>
    </source>
</reference>
<proteinExistence type="predicted"/>
<dbReference type="EMBL" id="JANPWB010000016">
    <property type="protein sequence ID" value="KAJ1084880.1"/>
    <property type="molecule type" value="Genomic_DNA"/>
</dbReference>
<name>A0AAV7L357_PLEWA</name>
<evidence type="ECO:0000313" key="1">
    <source>
        <dbReference type="EMBL" id="KAJ1084880.1"/>
    </source>
</evidence>
<protein>
    <submittedName>
        <fullName evidence="1">Uncharacterized protein</fullName>
    </submittedName>
</protein>